<evidence type="ECO:0000313" key="7">
    <source>
        <dbReference type="Proteomes" id="UP000767854"/>
    </source>
</evidence>
<dbReference type="PANTHER" id="PTHR11609:SF5">
    <property type="entry name" value="PHOSPHORIBOSYLAMINOIMIDAZOLE CARBOXYLASE"/>
    <property type="match status" value="1"/>
</dbReference>
<dbReference type="Proteomes" id="UP000767854">
    <property type="component" value="Unassembled WGS sequence"/>
</dbReference>
<keyword evidence="3 4" id="KW-0067">ATP-binding</keyword>
<keyword evidence="2" id="KW-0658">Purine biosynthesis</keyword>
<protein>
    <submittedName>
        <fullName evidence="6">Phosphoribosylaminoimidazole carboxylase (NCAIR synthetase)</fullName>
    </submittedName>
</protein>
<feature type="domain" description="ATP-grasp" evidence="5">
    <location>
        <begin position="108"/>
        <end position="301"/>
    </location>
</feature>
<evidence type="ECO:0000256" key="1">
    <source>
        <dbReference type="ARBA" id="ARBA00022741"/>
    </source>
</evidence>
<evidence type="ECO:0000256" key="2">
    <source>
        <dbReference type="ARBA" id="ARBA00022755"/>
    </source>
</evidence>
<dbReference type="Gene3D" id="3.30.1490.20">
    <property type="entry name" value="ATP-grasp fold, A domain"/>
    <property type="match status" value="1"/>
</dbReference>
<dbReference type="Pfam" id="PF18603">
    <property type="entry name" value="LAL_C2"/>
    <property type="match status" value="1"/>
</dbReference>
<dbReference type="Gene3D" id="3.40.50.20">
    <property type="match status" value="1"/>
</dbReference>
<proteinExistence type="predicted"/>
<accession>A0ABS2MRS2</accession>
<dbReference type="PANTHER" id="PTHR11609">
    <property type="entry name" value="PURINE BIOSYNTHESIS PROTEIN 6/7, PUR6/7"/>
    <property type="match status" value="1"/>
</dbReference>
<dbReference type="InterPro" id="IPR003135">
    <property type="entry name" value="ATP-grasp_carboxylate-amine"/>
</dbReference>
<evidence type="ECO:0000256" key="4">
    <source>
        <dbReference type="PROSITE-ProRule" id="PRU00409"/>
    </source>
</evidence>
<gene>
    <name evidence="6" type="ORF">JOC49_001645</name>
</gene>
<keyword evidence="1 4" id="KW-0547">Nucleotide-binding</keyword>
<organism evidence="6 7">
    <name type="scientific">Fusibacter tunisiensis</name>
    <dbReference type="NCBI Taxonomy" id="1008308"/>
    <lineage>
        <taxon>Bacteria</taxon>
        <taxon>Bacillati</taxon>
        <taxon>Bacillota</taxon>
        <taxon>Clostridia</taxon>
        <taxon>Eubacteriales</taxon>
        <taxon>Eubacteriales Family XII. Incertae Sedis</taxon>
        <taxon>Fusibacter</taxon>
    </lineage>
</organism>
<dbReference type="SUPFAM" id="SSF56059">
    <property type="entry name" value="Glutathione synthetase ATP-binding domain-like"/>
    <property type="match status" value="1"/>
</dbReference>
<evidence type="ECO:0000259" key="5">
    <source>
        <dbReference type="PROSITE" id="PS50975"/>
    </source>
</evidence>
<dbReference type="InterPro" id="IPR040570">
    <property type="entry name" value="LAL_C2"/>
</dbReference>
<evidence type="ECO:0000313" key="6">
    <source>
        <dbReference type="EMBL" id="MBM7562102.1"/>
    </source>
</evidence>
<comment type="caution">
    <text evidence="6">The sequence shown here is derived from an EMBL/GenBank/DDBJ whole genome shotgun (WGS) entry which is preliminary data.</text>
</comment>
<keyword evidence="7" id="KW-1185">Reference proteome</keyword>
<dbReference type="PROSITE" id="PS50975">
    <property type="entry name" value="ATP_GRASP"/>
    <property type="match status" value="1"/>
</dbReference>
<dbReference type="EMBL" id="JAFBDT010000012">
    <property type="protein sequence ID" value="MBM7562102.1"/>
    <property type="molecule type" value="Genomic_DNA"/>
</dbReference>
<evidence type="ECO:0000256" key="3">
    <source>
        <dbReference type="ARBA" id="ARBA00022840"/>
    </source>
</evidence>
<name>A0ABS2MRS2_9FIRM</name>
<reference evidence="6 7" key="1">
    <citation type="submission" date="2021-01" db="EMBL/GenBank/DDBJ databases">
        <title>Genomic Encyclopedia of Type Strains, Phase IV (KMG-IV): sequencing the most valuable type-strain genomes for metagenomic binning, comparative biology and taxonomic classification.</title>
        <authorList>
            <person name="Goeker M."/>
        </authorList>
    </citation>
    <scope>NUCLEOTIDE SEQUENCE [LARGE SCALE GENOMIC DNA]</scope>
    <source>
        <strain evidence="6 7">DSM 24436</strain>
    </source>
</reference>
<dbReference type="InterPro" id="IPR011761">
    <property type="entry name" value="ATP-grasp"/>
</dbReference>
<sequence>MMRVLMVGAGSCQISGIKRLKAMGHEVYAADYTDQSIGKTVADHGVLADAFSPEAIESACLEFGIQAIMTMGTDQPVLTIGKVAAKLGLPSFLSVETAYAVTHKKAMKLKFRDLGLPTSPFAFVSKQSDIESCVNFDGPYVLKPMDSQGQRGIVIAEDKRDIQRQIDYVLGFSREDEILVEQVYNNEEITVTGWVHEGQVSVVTVTDRVTFPLHERVGVCTAHEYPSKYLEGFEAIIVDLTEKICSGFDIYEGPLYFQFLIGNDGIYVNEIACRLGGAYEDLSLPFATGMDLLKLNILGVTDRVLYIKEFERQYQILKTFERTSVYTTQLFFCRPGSIASMTALETLKALPFILDAGYNYKVGDIIPKTVNASQRAGYAIITAPDEETLRKNLSVFYNQMKILDPKGDTLVLSQKRNRKRLY</sequence>
<dbReference type="InterPro" id="IPR013815">
    <property type="entry name" value="ATP_grasp_subdomain_1"/>
</dbReference>
<dbReference type="Gene3D" id="3.30.470.20">
    <property type="entry name" value="ATP-grasp fold, B domain"/>
    <property type="match status" value="1"/>
</dbReference>
<dbReference type="Pfam" id="PF02222">
    <property type="entry name" value="ATP-grasp"/>
    <property type="match status" value="1"/>
</dbReference>